<protein>
    <submittedName>
        <fullName evidence="1">Uncharacterized protein</fullName>
    </submittedName>
</protein>
<reference evidence="1 2" key="1">
    <citation type="submission" date="2016-04" db="EMBL/GenBank/DDBJ databases">
        <authorList>
            <person name="Chen L."/>
            <person name="Zhuang W."/>
            <person name="Wang G."/>
        </authorList>
    </citation>
    <scope>NUCLEOTIDE SEQUENCE [LARGE SCALE GENOMIC DNA]</scope>
    <source>
        <strain evidence="2">GR20</strain>
    </source>
</reference>
<proteinExistence type="predicted"/>
<keyword evidence="2" id="KW-1185">Reference proteome</keyword>
<accession>A0ABX3NS18</accession>
<dbReference type="EMBL" id="LWBO01000034">
    <property type="protein sequence ID" value="OQP44097.1"/>
    <property type="molecule type" value="Genomic_DNA"/>
</dbReference>
<name>A0ABX3NS18_9BACT</name>
<sequence length="89" mass="10285">MAGAFAILVKLLEAYRLEQLKLLAKEKEPVKQLTAERKEAEEFLLQSDLLHYQNAIDKSLRNLGDTYDVHTFERFYDSYYKKGAGAITN</sequence>
<organism evidence="1 2">
    <name type="scientific">Niastella koreensis</name>
    <dbReference type="NCBI Taxonomy" id="354356"/>
    <lineage>
        <taxon>Bacteria</taxon>
        <taxon>Pseudomonadati</taxon>
        <taxon>Bacteroidota</taxon>
        <taxon>Chitinophagia</taxon>
        <taxon>Chitinophagales</taxon>
        <taxon>Chitinophagaceae</taxon>
        <taxon>Niastella</taxon>
    </lineage>
</organism>
<dbReference type="Proteomes" id="UP000192277">
    <property type="component" value="Unassembled WGS sequence"/>
</dbReference>
<evidence type="ECO:0000313" key="1">
    <source>
        <dbReference type="EMBL" id="OQP44097.1"/>
    </source>
</evidence>
<evidence type="ECO:0000313" key="2">
    <source>
        <dbReference type="Proteomes" id="UP000192277"/>
    </source>
</evidence>
<comment type="caution">
    <text evidence="1">The sequence shown here is derived from an EMBL/GenBank/DDBJ whole genome shotgun (WGS) entry which is preliminary data.</text>
</comment>
<gene>
    <name evidence="1" type="ORF">A4D02_11555</name>
</gene>